<feature type="compositionally biased region" description="Basic residues" evidence="1">
    <location>
        <begin position="1"/>
        <end position="11"/>
    </location>
</feature>
<gene>
    <name evidence="2" type="ORF">PR048_007780</name>
</gene>
<feature type="region of interest" description="Disordered" evidence="1">
    <location>
        <begin position="1"/>
        <end position="21"/>
    </location>
</feature>
<dbReference type="Proteomes" id="UP001159363">
    <property type="component" value="Chromosome 3"/>
</dbReference>
<evidence type="ECO:0000313" key="2">
    <source>
        <dbReference type="EMBL" id="KAJ8888293.1"/>
    </source>
</evidence>
<dbReference type="PANTHER" id="PTHR10773">
    <property type="entry name" value="DNA-DIRECTED RNA POLYMERASES I, II, AND III SUBUNIT RPABC2"/>
    <property type="match status" value="1"/>
</dbReference>
<dbReference type="EMBL" id="JARBHB010000003">
    <property type="protein sequence ID" value="KAJ8888293.1"/>
    <property type="molecule type" value="Genomic_DNA"/>
</dbReference>
<organism evidence="2 3">
    <name type="scientific">Dryococelus australis</name>
    <dbReference type="NCBI Taxonomy" id="614101"/>
    <lineage>
        <taxon>Eukaryota</taxon>
        <taxon>Metazoa</taxon>
        <taxon>Ecdysozoa</taxon>
        <taxon>Arthropoda</taxon>
        <taxon>Hexapoda</taxon>
        <taxon>Insecta</taxon>
        <taxon>Pterygota</taxon>
        <taxon>Neoptera</taxon>
        <taxon>Polyneoptera</taxon>
        <taxon>Phasmatodea</taxon>
        <taxon>Verophasmatodea</taxon>
        <taxon>Anareolatae</taxon>
        <taxon>Phasmatidae</taxon>
        <taxon>Eurycanthinae</taxon>
        <taxon>Dryococelus</taxon>
    </lineage>
</organism>
<proteinExistence type="predicted"/>
<dbReference type="PANTHER" id="PTHR10773:SF19">
    <property type="match status" value="1"/>
</dbReference>
<accession>A0ABQ9HWU7</accession>
<keyword evidence="3" id="KW-1185">Reference proteome</keyword>
<reference evidence="2 3" key="1">
    <citation type="submission" date="2023-02" db="EMBL/GenBank/DDBJ databases">
        <title>LHISI_Scaffold_Assembly.</title>
        <authorList>
            <person name="Stuart O.P."/>
            <person name="Cleave R."/>
            <person name="Magrath M.J.L."/>
            <person name="Mikheyev A.S."/>
        </authorList>
    </citation>
    <scope>NUCLEOTIDE SEQUENCE [LARGE SCALE GENOMIC DNA]</scope>
    <source>
        <strain evidence="2">Daus_M_001</strain>
        <tissue evidence="2">Leg muscle</tissue>
    </source>
</reference>
<protein>
    <submittedName>
        <fullName evidence="2">Uncharacterized protein</fullName>
    </submittedName>
</protein>
<name>A0ABQ9HWU7_9NEOP</name>
<sequence>MSVREPKRKRPCTGTPTEKAKPRSIPKVYYFCIVGFRNRLNTVAKILDKGDIPRERREGDRKSAKLATKKCQVKTFIGSLKGCESHYSRSKSKCVYLASNLNVPKLHKMYNRSVEHDTSLRVSFSMFRWIFVDDFNVGFRSPSSDCYTTCIRLQHQIHSAKDNTSKINILMQLRVHKLRANEFYDLAKQLPPSTYYMCFDLQHIQSLHRTPIQEAFYSRQIYFIHCAVWQWTVKHQNFIRQAGRCSTEMSSAVLHYLSHCLPDNISSVRLFCEGCGGQNKNKPAVHTLTHWLRQSASESIKNILMIFPVTGHSFLPADRVLGRVEKLLRKRPLITTKREYEAIYSSRKCACIRKRLETA</sequence>
<comment type="caution">
    <text evidence="2">The sequence shown here is derived from an EMBL/GenBank/DDBJ whole genome shotgun (WGS) entry which is preliminary data.</text>
</comment>
<evidence type="ECO:0000256" key="1">
    <source>
        <dbReference type="SAM" id="MobiDB-lite"/>
    </source>
</evidence>
<evidence type="ECO:0000313" key="3">
    <source>
        <dbReference type="Proteomes" id="UP001159363"/>
    </source>
</evidence>